<dbReference type="InterPro" id="IPR004089">
    <property type="entry name" value="MCPsignal_dom"/>
</dbReference>
<comment type="similarity">
    <text evidence="2">Belongs to the methyl-accepting chemotaxis (MCP) protein family.</text>
</comment>
<dbReference type="Proteomes" id="UP001163336">
    <property type="component" value="Chromosome"/>
</dbReference>
<dbReference type="PANTHER" id="PTHR43531">
    <property type="entry name" value="PROTEIN ICFG"/>
    <property type="match status" value="1"/>
</dbReference>
<dbReference type="Pfam" id="PF00015">
    <property type="entry name" value="MCPsignal"/>
    <property type="match status" value="1"/>
</dbReference>
<organism evidence="6 7">
    <name type="scientific">Massilia varians</name>
    <dbReference type="NCBI Taxonomy" id="457921"/>
    <lineage>
        <taxon>Bacteria</taxon>
        <taxon>Pseudomonadati</taxon>
        <taxon>Pseudomonadota</taxon>
        <taxon>Betaproteobacteria</taxon>
        <taxon>Burkholderiales</taxon>
        <taxon>Oxalobacteraceae</taxon>
        <taxon>Telluria group</taxon>
        <taxon>Massilia</taxon>
    </lineage>
</organism>
<feature type="domain" description="Methyl-accepting transducer" evidence="5">
    <location>
        <begin position="225"/>
        <end position="454"/>
    </location>
</feature>
<dbReference type="RefSeq" id="WP_281913750.1">
    <property type="nucleotide sequence ID" value="NZ_AP026966.1"/>
</dbReference>
<feature type="transmembrane region" description="Helical" evidence="4">
    <location>
        <begin position="41"/>
        <end position="61"/>
    </location>
</feature>
<dbReference type="InterPro" id="IPR004090">
    <property type="entry name" value="Chemotax_Me-accpt_rcpt"/>
</dbReference>
<dbReference type="PROSITE" id="PS50111">
    <property type="entry name" value="CHEMOTAXIS_TRANSDUC_2"/>
    <property type="match status" value="1"/>
</dbReference>
<evidence type="ECO:0000259" key="5">
    <source>
        <dbReference type="PROSITE" id="PS50111"/>
    </source>
</evidence>
<keyword evidence="4" id="KW-0472">Membrane</keyword>
<dbReference type="Gene3D" id="1.10.287.950">
    <property type="entry name" value="Methyl-accepting chemotaxis protein"/>
    <property type="match status" value="1"/>
</dbReference>
<dbReference type="SMART" id="SM00283">
    <property type="entry name" value="MA"/>
    <property type="match status" value="1"/>
</dbReference>
<dbReference type="PANTHER" id="PTHR43531:SF14">
    <property type="entry name" value="METHYL-ACCEPTING CHEMOTAXIS PROTEIN I-RELATED"/>
    <property type="match status" value="1"/>
</dbReference>
<sequence length="474" mass="49216">MENRVSLHQHYLRADRLMVGILWGLFAMALALSGMYNTLRWALLVGLPAAGIPTALVLLAGGSRASRMSVAVALMVFSALHIHQAAGQTELHFGIFVLLAFLLCYRDWAVIVVAAAVVALHHLAFNHLQELGFGVRCMAEPGLDMVLVHAAYVVAESALLCYLAQLLRRDALQSAELSISVRLMRGSEGAISLEPGLLPASSKSGRALQGVVGLLQEAMGRVQRGVQATAATSSEIARTNAELAARTGEQAAAIHATVQSMAQLTGSVSQNAEHARLASELAGSASEVAARGGQVVAQVVDRMQAIDASSRRIGDIISVIDGIAFQTNILALNAAVEAARAGEQGRGFAVVASEVRSLAQRSATAAREIKGLIEASGAQVSAGSALAQQAGQTMEQVVDGVHKVSSLIAGISDASREQAGGIAAIGQAMQGMDALTRGNTKRVDDAADAAQRLAAQAEHLAQVVGAFRLGRPGA</sequence>
<feature type="transmembrane region" description="Helical" evidence="4">
    <location>
        <begin position="146"/>
        <end position="167"/>
    </location>
</feature>
<evidence type="ECO:0000256" key="1">
    <source>
        <dbReference type="ARBA" id="ARBA00022481"/>
    </source>
</evidence>
<dbReference type="PRINTS" id="PR00260">
    <property type="entry name" value="CHEMTRNSDUCR"/>
</dbReference>
<reference evidence="6" key="1">
    <citation type="submission" date="2022-11" db="EMBL/GenBank/DDBJ databases">
        <title>Isolation and characterization of PLA-degrading bacterium Massilia sp. from Antarctic soil.</title>
        <authorList>
            <person name="Sato K."/>
            <person name="Gomez-Fuentes C."/>
            <person name="Ahmad S.A."/>
            <person name="Zulkharnain A."/>
        </authorList>
    </citation>
    <scope>NUCLEOTIDE SEQUENCE</scope>
    <source>
        <strain evidence="6">N-3</strain>
    </source>
</reference>
<evidence type="ECO:0000256" key="2">
    <source>
        <dbReference type="ARBA" id="ARBA00029447"/>
    </source>
</evidence>
<name>A0ABM8C577_9BURK</name>
<keyword evidence="4" id="KW-1133">Transmembrane helix</keyword>
<keyword evidence="7" id="KW-1185">Reference proteome</keyword>
<keyword evidence="4" id="KW-0812">Transmembrane</keyword>
<keyword evidence="1" id="KW-0488">Methylation</keyword>
<dbReference type="CDD" id="cd11386">
    <property type="entry name" value="MCP_signal"/>
    <property type="match status" value="1"/>
</dbReference>
<gene>
    <name evidence="6" type="ORF">MasN3_18600</name>
</gene>
<evidence type="ECO:0000313" key="7">
    <source>
        <dbReference type="Proteomes" id="UP001163336"/>
    </source>
</evidence>
<protein>
    <submittedName>
        <fullName evidence="6">Methyl-accepting chemotaxis protein</fullName>
    </submittedName>
</protein>
<dbReference type="EMBL" id="AP026966">
    <property type="protein sequence ID" value="BDT58366.1"/>
    <property type="molecule type" value="Genomic_DNA"/>
</dbReference>
<dbReference type="SUPFAM" id="SSF58104">
    <property type="entry name" value="Methyl-accepting chemotaxis protein (MCP) signaling domain"/>
    <property type="match status" value="1"/>
</dbReference>
<feature type="transmembrane region" description="Helical" evidence="4">
    <location>
        <begin position="68"/>
        <end position="86"/>
    </location>
</feature>
<feature type="transmembrane region" description="Helical" evidence="4">
    <location>
        <begin position="92"/>
        <end position="125"/>
    </location>
</feature>
<evidence type="ECO:0000256" key="3">
    <source>
        <dbReference type="PROSITE-ProRule" id="PRU00284"/>
    </source>
</evidence>
<evidence type="ECO:0000313" key="6">
    <source>
        <dbReference type="EMBL" id="BDT58366.1"/>
    </source>
</evidence>
<evidence type="ECO:0000256" key="4">
    <source>
        <dbReference type="SAM" id="Phobius"/>
    </source>
</evidence>
<dbReference type="InterPro" id="IPR051310">
    <property type="entry name" value="MCP_chemotaxis"/>
</dbReference>
<keyword evidence="3" id="KW-0807">Transducer</keyword>
<proteinExistence type="inferred from homology"/>
<feature type="transmembrane region" description="Helical" evidence="4">
    <location>
        <begin position="17"/>
        <end position="35"/>
    </location>
</feature>
<accession>A0ABM8C577</accession>